<sequence length="106" mass="12209">MDKTERFMMKAEAFMQKTTNFQIQQTSIQTLEKQVGQLAKMMQYRPFGTVPNNIETKLKEQVNAIITRNGVQLPRILGKRPIAIRVIVPSIDEEQVEQSEQVKCTV</sequence>
<organism evidence="1 2">
    <name type="scientific">Abeliophyllum distichum</name>
    <dbReference type="NCBI Taxonomy" id="126358"/>
    <lineage>
        <taxon>Eukaryota</taxon>
        <taxon>Viridiplantae</taxon>
        <taxon>Streptophyta</taxon>
        <taxon>Embryophyta</taxon>
        <taxon>Tracheophyta</taxon>
        <taxon>Spermatophyta</taxon>
        <taxon>Magnoliopsida</taxon>
        <taxon>eudicotyledons</taxon>
        <taxon>Gunneridae</taxon>
        <taxon>Pentapetalae</taxon>
        <taxon>asterids</taxon>
        <taxon>lamiids</taxon>
        <taxon>Lamiales</taxon>
        <taxon>Oleaceae</taxon>
        <taxon>Forsythieae</taxon>
        <taxon>Abeliophyllum</taxon>
    </lineage>
</organism>
<evidence type="ECO:0000313" key="1">
    <source>
        <dbReference type="EMBL" id="KAL2486609.1"/>
    </source>
</evidence>
<dbReference type="EMBL" id="JBFOLK010000009">
    <property type="protein sequence ID" value="KAL2486609.1"/>
    <property type="molecule type" value="Genomic_DNA"/>
</dbReference>
<dbReference type="Proteomes" id="UP001604336">
    <property type="component" value="Unassembled WGS sequence"/>
</dbReference>
<protein>
    <submittedName>
        <fullName evidence="1">Uncharacterized protein</fullName>
    </submittedName>
</protein>
<proteinExistence type="predicted"/>
<gene>
    <name evidence="1" type="ORF">Adt_31365</name>
</gene>
<reference evidence="2" key="1">
    <citation type="submission" date="2024-07" db="EMBL/GenBank/DDBJ databases">
        <title>Two chromosome-level genome assemblies of Korean endemic species Abeliophyllum distichum and Forsythia ovata (Oleaceae).</title>
        <authorList>
            <person name="Jang H."/>
        </authorList>
    </citation>
    <scope>NUCLEOTIDE SEQUENCE [LARGE SCALE GENOMIC DNA]</scope>
</reference>
<keyword evidence="2" id="KW-1185">Reference proteome</keyword>
<accession>A0ABD1RHG7</accession>
<comment type="caution">
    <text evidence="1">The sequence shown here is derived from an EMBL/GenBank/DDBJ whole genome shotgun (WGS) entry which is preliminary data.</text>
</comment>
<dbReference type="AlphaFoldDB" id="A0ABD1RHG7"/>
<evidence type="ECO:0000313" key="2">
    <source>
        <dbReference type="Proteomes" id="UP001604336"/>
    </source>
</evidence>
<name>A0ABD1RHG7_9LAMI</name>